<proteinExistence type="predicted"/>
<organism evidence="1">
    <name type="scientific">Anguilla anguilla</name>
    <name type="common">European freshwater eel</name>
    <name type="synonym">Muraena anguilla</name>
    <dbReference type="NCBI Taxonomy" id="7936"/>
    <lineage>
        <taxon>Eukaryota</taxon>
        <taxon>Metazoa</taxon>
        <taxon>Chordata</taxon>
        <taxon>Craniata</taxon>
        <taxon>Vertebrata</taxon>
        <taxon>Euteleostomi</taxon>
        <taxon>Actinopterygii</taxon>
        <taxon>Neopterygii</taxon>
        <taxon>Teleostei</taxon>
        <taxon>Anguilliformes</taxon>
        <taxon>Anguillidae</taxon>
        <taxon>Anguilla</taxon>
    </lineage>
</organism>
<sequence length="26" mass="2965">MVLETVIIQPKQSKGLTHTFTHNSRV</sequence>
<protein>
    <submittedName>
        <fullName evidence="1">Uncharacterized protein</fullName>
    </submittedName>
</protein>
<dbReference type="AlphaFoldDB" id="A0A0E9Y2U2"/>
<reference evidence="1" key="2">
    <citation type="journal article" date="2015" name="Fish Shellfish Immunol.">
        <title>Early steps in the European eel (Anguilla anguilla)-Vibrio vulnificus interaction in the gills: Role of the RtxA13 toxin.</title>
        <authorList>
            <person name="Callol A."/>
            <person name="Pajuelo D."/>
            <person name="Ebbesson L."/>
            <person name="Teles M."/>
            <person name="MacKenzie S."/>
            <person name="Amaro C."/>
        </authorList>
    </citation>
    <scope>NUCLEOTIDE SEQUENCE</scope>
</reference>
<accession>A0A0E9Y2U2</accession>
<name>A0A0E9Y2U2_ANGAN</name>
<reference evidence="1" key="1">
    <citation type="submission" date="2014-11" db="EMBL/GenBank/DDBJ databases">
        <authorList>
            <person name="Amaro Gonzalez C."/>
        </authorList>
    </citation>
    <scope>NUCLEOTIDE SEQUENCE</scope>
</reference>
<evidence type="ECO:0000313" key="1">
    <source>
        <dbReference type="EMBL" id="JAI08569.1"/>
    </source>
</evidence>
<dbReference type="EMBL" id="GBXM01000009">
    <property type="protein sequence ID" value="JAI08569.1"/>
    <property type="molecule type" value="Transcribed_RNA"/>
</dbReference>